<dbReference type="Gene3D" id="3.40.366.10">
    <property type="entry name" value="Malonyl-Coenzyme A Acyl Carrier Protein, domain 2"/>
    <property type="match status" value="1"/>
</dbReference>
<dbReference type="EMBL" id="VLNR01000076">
    <property type="protein sequence ID" value="TSE04667.1"/>
    <property type="molecule type" value="Genomic_DNA"/>
</dbReference>
<dbReference type="InterPro" id="IPR014030">
    <property type="entry name" value="Ketoacyl_synth_N"/>
</dbReference>
<dbReference type="PANTHER" id="PTHR43775:SF51">
    <property type="entry name" value="INACTIVE PHENOLPHTHIOCEROL SYNTHESIS POLYKETIDE SYNTHASE TYPE I PKS1-RELATED"/>
    <property type="match status" value="1"/>
</dbReference>
<dbReference type="InterPro" id="IPR014031">
    <property type="entry name" value="Ketoacyl_synth_C"/>
</dbReference>
<gene>
    <name evidence="6" type="ORF">FOF46_25620</name>
</gene>
<proteinExistence type="predicted"/>
<dbReference type="Gene3D" id="1.10.1200.10">
    <property type="entry name" value="ACP-like"/>
    <property type="match status" value="1"/>
</dbReference>
<dbReference type="PROSITE" id="PS00606">
    <property type="entry name" value="KS3_1"/>
    <property type="match status" value="1"/>
</dbReference>
<evidence type="ECO:0000256" key="2">
    <source>
        <dbReference type="ARBA" id="ARBA00022553"/>
    </source>
</evidence>
<reference evidence="6 7" key="1">
    <citation type="submission" date="2019-07" db="EMBL/GenBank/DDBJ databases">
        <title>The draft genome sequence of Aquimarina algiphila M91.</title>
        <authorList>
            <person name="Meng X."/>
        </authorList>
    </citation>
    <scope>NUCLEOTIDE SEQUENCE [LARGE SCALE GENOMIC DNA]</scope>
    <source>
        <strain evidence="6 7">M91</strain>
    </source>
</reference>
<dbReference type="PROSITE" id="PS52004">
    <property type="entry name" value="KS3_2"/>
    <property type="match status" value="1"/>
</dbReference>
<dbReference type="InterPro" id="IPR009081">
    <property type="entry name" value="PP-bd_ACP"/>
</dbReference>
<comment type="caution">
    <text evidence="6">The sequence shown here is derived from an EMBL/GenBank/DDBJ whole genome shotgun (WGS) entry which is preliminary data.</text>
</comment>
<organism evidence="6 7">
    <name type="scientific">Aquimarina algiphila</name>
    <dbReference type="NCBI Taxonomy" id="2047982"/>
    <lineage>
        <taxon>Bacteria</taxon>
        <taxon>Pseudomonadati</taxon>
        <taxon>Bacteroidota</taxon>
        <taxon>Flavobacteriia</taxon>
        <taxon>Flavobacteriales</taxon>
        <taxon>Flavobacteriaceae</taxon>
        <taxon>Aquimarina</taxon>
    </lineage>
</organism>
<evidence type="ECO:0000259" key="5">
    <source>
        <dbReference type="PROSITE" id="PS52004"/>
    </source>
</evidence>
<dbReference type="SMART" id="SM00827">
    <property type="entry name" value="PKS_AT"/>
    <property type="match status" value="1"/>
</dbReference>
<dbReference type="SUPFAM" id="SSF52151">
    <property type="entry name" value="FabD/lysophospholipase-like"/>
    <property type="match status" value="1"/>
</dbReference>
<dbReference type="SUPFAM" id="SSF53901">
    <property type="entry name" value="Thiolase-like"/>
    <property type="match status" value="1"/>
</dbReference>
<dbReference type="InterPro" id="IPR020841">
    <property type="entry name" value="PKS_Beta-ketoAc_synthase_dom"/>
</dbReference>
<dbReference type="AlphaFoldDB" id="A0A554VD02"/>
<keyword evidence="6" id="KW-0012">Acyltransferase</keyword>
<dbReference type="Proteomes" id="UP000318833">
    <property type="component" value="Unassembled WGS sequence"/>
</dbReference>
<dbReference type="RefSeq" id="WP_143918428.1">
    <property type="nucleotide sequence ID" value="NZ_CANMIK010000079.1"/>
</dbReference>
<dbReference type="Pfam" id="PF00109">
    <property type="entry name" value="ketoacyl-synt"/>
    <property type="match status" value="1"/>
</dbReference>
<dbReference type="CDD" id="cd00833">
    <property type="entry name" value="PKS"/>
    <property type="match status" value="1"/>
</dbReference>
<dbReference type="Pfam" id="PF02801">
    <property type="entry name" value="Ketoacyl-synt_C"/>
    <property type="match status" value="1"/>
</dbReference>
<accession>A0A554VD02</accession>
<dbReference type="PANTHER" id="PTHR43775">
    <property type="entry name" value="FATTY ACID SYNTHASE"/>
    <property type="match status" value="1"/>
</dbReference>
<dbReference type="Pfam" id="PF16197">
    <property type="entry name" value="KAsynt_C_assoc"/>
    <property type="match status" value="1"/>
</dbReference>
<evidence type="ECO:0000256" key="1">
    <source>
        <dbReference type="ARBA" id="ARBA00022450"/>
    </source>
</evidence>
<dbReference type="InterPro" id="IPR032821">
    <property type="entry name" value="PKS_assoc"/>
</dbReference>
<keyword evidence="2" id="KW-0597">Phosphoprotein</keyword>
<dbReference type="Pfam" id="PF00698">
    <property type="entry name" value="Acyl_transf_1"/>
    <property type="match status" value="1"/>
</dbReference>
<sequence length="974" mass="108203">MTANNNLEGKIAIIGMSGKFPGASDVFSFWNNLLENLEGISHFSKEQIASHFNIKKENISKDLITSFGVLGEETSFDADFFKFSDNEAVITSPQQRLFLTCAYEALEQGGVMIEDFNGLIGIYAGSSETDYLRTLEENKEVRSKTTSWQLRLANGIDFLSSRVAYKLGLRGPAITVQTACSTSLVAVHQACNSLLLGDCDIALAGGSSVHASPIFSEYMEGGVLSQDGKCRAFDQKANGTVASNGVGVVVLKRLEEAVLNKDNIIAVIRGTSVNNDGNLKIGFTAPSIQGQVDVFNTALEISDTIPGDVQYIETHGTATELGDPIEVTALNKVYNSLTTNHKDKCWIGSVKSNIGHTDAAAGICGLIKTSLTVSNGIIPASLHFNTPNSKIDFTNSRLEVVSENKNWKSNRRVAAVSSLGIGGTNAHAILENFVKEKQEIYVNKKFVFPISAKTTNALSKLINKYSKFDYKDIYLEEVAWTMQTGRSPLPYKTYVVASSFKELINELHIKSQFDFGQIPLTTNKDSFVFVFSGQGGQYNQMGKQLYDQEPVFKGFLDECFDIFESFGIPLKTILFSEEGDQIHEMTYAQAAIFSIEYALSQYYMTLLELKPAMVLGHSLGAYAAAVVSGIFSLETAIKIIVKRSGILERIDQGAMIAVLGEVSEDIERYGVSIAARNSSNQTVLSGKKKDLETYITKLEAQNIEYRWLHIKSAAHSHLLDPFLKDFSEYMHTLQFFPPKITMISDHYGRALEANEAINPQYWVDHLRNTIDFKKCCDFILKKGDYSFLELGPGQTLSTLINQNSYFEESKIFGSIPHIKDEVSEYIGFLESIGELWKAGVTVRWKFFYSLEKPWRVALPGYAFDNKNYSVTDTHLDSDKNKIEKLSSKPHPIKPGNEEQIRKQIELLFIRILGNKEIKGDSNFFNNGGDSLMALKLFKEVKSTFAVKLSVREIFKTPTPSALASKIINLIDKKH</sequence>
<dbReference type="Gene3D" id="3.30.70.3290">
    <property type="match status" value="1"/>
</dbReference>
<dbReference type="InterPro" id="IPR001227">
    <property type="entry name" value="Ac_transferase_dom_sf"/>
</dbReference>
<evidence type="ECO:0000259" key="4">
    <source>
        <dbReference type="PROSITE" id="PS50075"/>
    </source>
</evidence>
<dbReference type="SUPFAM" id="SSF55048">
    <property type="entry name" value="Probable ACP-binding domain of malonyl-CoA ACP transacylase"/>
    <property type="match status" value="1"/>
</dbReference>
<evidence type="ECO:0000313" key="6">
    <source>
        <dbReference type="EMBL" id="TSE04667.1"/>
    </source>
</evidence>
<evidence type="ECO:0000313" key="7">
    <source>
        <dbReference type="Proteomes" id="UP000318833"/>
    </source>
</evidence>
<dbReference type="OrthoDB" id="9778690at2"/>
<keyword evidence="1" id="KW-0596">Phosphopantetheine</keyword>
<feature type="domain" description="Ketosynthase family 3 (KS3)" evidence="5">
    <location>
        <begin position="8"/>
        <end position="432"/>
    </location>
</feature>
<keyword evidence="7" id="KW-1185">Reference proteome</keyword>
<dbReference type="InterPro" id="IPR014043">
    <property type="entry name" value="Acyl_transferase_dom"/>
</dbReference>
<feature type="domain" description="Carrier" evidence="4">
    <location>
        <begin position="895"/>
        <end position="970"/>
    </location>
</feature>
<dbReference type="Pfam" id="PF00550">
    <property type="entry name" value="PP-binding"/>
    <property type="match status" value="1"/>
</dbReference>
<dbReference type="PROSITE" id="PS50075">
    <property type="entry name" value="CARRIER"/>
    <property type="match status" value="1"/>
</dbReference>
<protein>
    <submittedName>
        <fullName evidence="6">Acyltransferase domain-containing protein</fullName>
    </submittedName>
</protein>
<dbReference type="InterPro" id="IPR018201">
    <property type="entry name" value="Ketoacyl_synth_AS"/>
</dbReference>
<dbReference type="InterPro" id="IPR016036">
    <property type="entry name" value="Malonyl_transacylase_ACP-bd"/>
</dbReference>
<dbReference type="InterPro" id="IPR016035">
    <property type="entry name" value="Acyl_Trfase/lysoPLipase"/>
</dbReference>
<evidence type="ECO:0000256" key="3">
    <source>
        <dbReference type="ARBA" id="ARBA00022679"/>
    </source>
</evidence>
<keyword evidence="3 6" id="KW-0808">Transferase</keyword>
<dbReference type="InterPro" id="IPR016039">
    <property type="entry name" value="Thiolase-like"/>
</dbReference>
<dbReference type="GO" id="GO:0004312">
    <property type="term" value="F:fatty acid synthase activity"/>
    <property type="evidence" value="ECO:0007669"/>
    <property type="project" value="TreeGrafter"/>
</dbReference>
<dbReference type="GO" id="GO:0004315">
    <property type="term" value="F:3-oxoacyl-[acyl-carrier-protein] synthase activity"/>
    <property type="evidence" value="ECO:0007669"/>
    <property type="project" value="InterPro"/>
</dbReference>
<dbReference type="InterPro" id="IPR050091">
    <property type="entry name" value="PKS_NRPS_Biosynth_Enz"/>
</dbReference>
<dbReference type="GO" id="GO:0006633">
    <property type="term" value="P:fatty acid biosynthetic process"/>
    <property type="evidence" value="ECO:0007669"/>
    <property type="project" value="InterPro"/>
</dbReference>
<dbReference type="InterPro" id="IPR036736">
    <property type="entry name" value="ACP-like_sf"/>
</dbReference>
<dbReference type="SUPFAM" id="SSF47336">
    <property type="entry name" value="ACP-like"/>
    <property type="match status" value="1"/>
</dbReference>
<name>A0A554VD02_9FLAO</name>
<dbReference type="SMART" id="SM00825">
    <property type="entry name" value="PKS_KS"/>
    <property type="match status" value="1"/>
</dbReference>
<dbReference type="Gene3D" id="3.40.47.10">
    <property type="match status" value="1"/>
</dbReference>
<dbReference type="Gene3D" id="3.30.70.250">
    <property type="entry name" value="Malonyl-CoA ACP transacylase, ACP-binding"/>
    <property type="match status" value="1"/>
</dbReference>